<keyword evidence="2" id="KW-1185">Reference proteome</keyword>
<evidence type="ECO:0000313" key="2">
    <source>
        <dbReference type="Proteomes" id="UP001204445"/>
    </source>
</evidence>
<evidence type="ECO:0000313" key="1">
    <source>
        <dbReference type="EMBL" id="MCS3904313.1"/>
    </source>
</evidence>
<gene>
    <name evidence="1" type="ORF">J2T55_002349</name>
</gene>
<organism evidence="1 2">
    <name type="scientific">Methylohalomonas lacus</name>
    <dbReference type="NCBI Taxonomy" id="398773"/>
    <lineage>
        <taxon>Bacteria</taxon>
        <taxon>Pseudomonadati</taxon>
        <taxon>Pseudomonadota</taxon>
        <taxon>Gammaproteobacteria</taxon>
        <taxon>Methylohalomonadales</taxon>
        <taxon>Methylohalomonadaceae</taxon>
        <taxon>Methylohalomonas</taxon>
    </lineage>
</organism>
<dbReference type="InterPro" id="IPR027396">
    <property type="entry name" value="DsrEFH-like"/>
</dbReference>
<dbReference type="Proteomes" id="UP001204445">
    <property type="component" value="Unassembled WGS sequence"/>
</dbReference>
<dbReference type="PANTHER" id="PTHR34874">
    <property type="entry name" value="PROTEIN YCHN"/>
    <property type="match status" value="1"/>
</dbReference>
<dbReference type="Pfam" id="PF02635">
    <property type="entry name" value="DsrE"/>
    <property type="match status" value="1"/>
</dbReference>
<sequence>MHYAISTTWGGSDTTRAAIPFIFAATALEKGDTVMIMLFHDAVTIAVDGAADKMIPFGPPPKFREVLAHPNATVMVCKPCAEVRGISDDMLHTNCSMGGMGDYHAEVSRGDCKAVTF</sequence>
<dbReference type="SUPFAM" id="SSF75169">
    <property type="entry name" value="DsrEFH-like"/>
    <property type="match status" value="1"/>
</dbReference>
<dbReference type="EMBL" id="JANUCT010000019">
    <property type="protein sequence ID" value="MCS3904313.1"/>
    <property type="molecule type" value="Genomic_DNA"/>
</dbReference>
<proteinExistence type="predicted"/>
<dbReference type="GO" id="GO:0005829">
    <property type="term" value="C:cytosol"/>
    <property type="evidence" value="ECO:0007669"/>
    <property type="project" value="TreeGrafter"/>
</dbReference>
<dbReference type="RefSeq" id="WP_259057018.1">
    <property type="nucleotide sequence ID" value="NZ_JANUCT010000019.1"/>
</dbReference>
<dbReference type="AlphaFoldDB" id="A0AAE3L4R3"/>
<reference evidence="1" key="1">
    <citation type="submission" date="2022-08" db="EMBL/GenBank/DDBJ databases">
        <title>Genomic Encyclopedia of Type Strains, Phase III (KMG-III): the genomes of soil and plant-associated and newly described type strains.</title>
        <authorList>
            <person name="Whitman W."/>
        </authorList>
    </citation>
    <scope>NUCLEOTIDE SEQUENCE</scope>
    <source>
        <strain evidence="1">HMT 1</strain>
    </source>
</reference>
<name>A0AAE3L4R3_9GAMM</name>
<dbReference type="Gene3D" id="3.40.1260.10">
    <property type="entry name" value="DsrEFH-like"/>
    <property type="match status" value="1"/>
</dbReference>
<accession>A0AAE3L4R3</accession>
<dbReference type="PANTHER" id="PTHR34874:SF1">
    <property type="entry name" value="PROTEIN YCHN"/>
    <property type="match status" value="1"/>
</dbReference>
<protein>
    <submittedName>
        <fullName evidence="1">Sulfur relay (Sulfurtransferase) complex TusBCD TusD component (DsrE family)</fullName>
    </submittedName>
</protein>
<comment type="caution">
    <text evidence="1">The sequence shown here is derived from an EMBL/GenBank/DDBJ whole genome shotgun (WGS) entry which is preliminary data.</text>
</comment>
<dbReference type="InterPro" id="IPR003787">
    <property type="entry name" value="Sulphur_relay_DsrE/F-like"/>
</dbReference>